<proteinExistence type="inferred from homology"/>
<dbReference type="GO" id="GO:0031145">
    <property type="term" value="P:anaphase-promoting complex-dependent catabolic process"/>
    <property type="evidence" value="ECO:0007669"/>
    <property type="project" value="TreeGrafter"/>
</dbReference>
<dbReference type="Proteomes" id="UP000307440">
    <property type="component" value="Unassembled WGS sequence"/>
</dbReference>
<feature type="repeat" description="TPR" evidence="3">
    <location>
        <begin position="566"/>
        <end position="599"/>
    </location>
</feature>
<feature type="compositionally biased region" description="Polar residues" evidence="4">
    <location>
        <begin position="366"/>
        <end position="376"/>
    </location>
</feature>
<accession>A0A5C3L3Y1</accession>
<dbReference type="GO" id="GO:0005737">
    <property type="term" value="C:cytoplasm"/>
    <property type="evidence" value="ECO:0007669"/>
    <property type="project" value="TreeGrafter"/>
</dbReference>
<feature type="compositionally biased region" description="Polar residues" evidence="4">
    <location>
        <begin position="257"/>
        <end position="278"/>
    </location>
</feature>
<evidence type="ECO:0000256" key="2">
    <source>
        <dbReference type="ARBA" id="ARBA00038210"/>
    </source>
</evidence>
<dbReference type="SUPFAM" id="SSF48452">
    <property type="entry name" value="TPR-like"/>
    <property type="match status" value="1"/>
</dbReference>
<dbReference type="PANTHER" id="PTHR12558:SF13">
    <property type="entry name" value="CELL DIVISION CYCLE PROTEIN 27 HOMOLOG"/>
    <property type="match status" value="1"/>
</dbReference>
<dbReference type="GO" id="GO:0007091">
    <property type="term" value="P:metaphase/anaphase transition of mitotic cell cycle"/>
    <property type="evidence" value="ECO:0007669"/>
    <property type="project" value="TreeGrafter"/>
</dbReference>
<gene>
    <name evidence="5" type="ORF">FA15DRAFT_666449</name>
</gene>
<dbReference type="InterPro" id="IPR019734">
    <property type="entry name" value="TPR_rpt"/>
</dbReference>
<feature type="region of interest" description="Disordered" evidence="4">
    <location>
        <begin position="182"/>
        <end position="237"/>
    </location>
</feature>
<dbReference type="InterPro" id="IPR011990">
    <property type="entry name" value="TPR-like_helical_dom_sf"/>
</dbReference>
<feature type="repeat" description="TPR" evidence="3">
    <location>
        <begin position="667"/>
        <end position="700"/>
    </location>
</feature>
<dbReference type="PANTHER" id="PTHR12558">
    <property type="entry name" value="CELL DIVISION CYCLE 16,23,27"/>
    <property type="match status" value="1"/>
</dbReference>
<dbReference type="GO" id="GO:0005680">
    <property type="term" value="C:anaphase-promoting complex"/>
    <property type="evidence" value="ECO:0007669"/>
    <property type="project" value="TreeGrafter"/>
</dbReference>
<dbReference type="PROSITE" id="PS50293">
    <property type="entry name" value="TPR_REGION"/>
    <property type="match status" value="1"/>
</dbReference>
<feature type="compositionally biased region" description="Polar residues" evidence="4">
    <location>
        <begin position="307"/>
        <end position="331"/>
    </location>
</feature>
<feature type="region of interest" description="Disordered" evidence="4">
    <location>
        <begin position="256"/>
        <end position="451"/>
    </location>
</feature>
<name>A0A5C3L3Y1_COPMA</name>
<keyword evidence="1 3" id="KW-0802">TPR repeat</keyword>
<dbReference type="OrthoDB" id="10248520at2759"/>
<dbReference type="STRING" id="230819.A0A5C3L3Y1"/>
<evidence type="ECO:0000256" key="4">
    <source>
        <dbReference type="SAM" id="MobiDB-lite"/>
    </source>
</evidence>
<evidence type="ECO:0000313" key="6">
    <source>
        <dbReference type="Proteomes" id="UP000307440"/>
    </source>
</evidence>
<evidence type="ECO:0000256" key="3">
    <source>
        <dbReference type="PROSITE-ProRule" id="PRU00339"/>
    </source>
</evidence>
<evidence type="ECO:0000256" key="1">
    <source>
        <dbReference type="ARBA" id="ARBA00022803"/>
    </source>
</evidence>
<keyword evidence="6" id="KW-1185">Reference proteome</keyword>
<dbReference type="SMART" id="SM00028">
    <property type="entry name" value="TPR"/>
    <property type="match status" value="7"/>
</dbReference>
<sequence length="790" mass="87560">MQPDSQPSLSPYLAQRFQSLIWGCLDNDLVKSAVFHAERFYSINPRNHDARHLYATALLKAEQTYSALHLVNIPLDEQCTGCLEIKAKCCQALGRFRQAREALDATLRDSDYVSTASSSSRISKPFPEAAALRCRAGNVALKGNQPGKAQEHYLAALRLNPYTWEAVEGLCAIGKIPEIDKLIPPRPLPVKRGPPSEEHQPSQSSKGGPGPVTTGAGFFTPEAGTGGGGGNLFRNFKDISQPQPFRLEFPRDAVAPNDTSVLPDNSFQVHRTSRSQPATLGIPPPQISRPLSSADEAGPAQKRLRSTSRQPEVTTTASKPKSSNATATIKPSSDDPLKKPANPIRTNAALGKSNAQLNAPARRSNRLLSGSGTKQLHLSKFQPARRRQAASQARNKSIESDKDEEAVAGGEGADSTSPPGVQGAAALSPRSEGSPAASGWTAAQEQQAQEEYETELADHVVYELVRQFASAARRLALYDCRKCLEELEELPVCHKGSASALIMIGKVHYELQDYSSAERAFRSAREIEPYRLWDMEVYSTLLWHLQRNVELSYLAQELLNINPQSSQAWIAIGNLFSLQKDRTQALTCFRRASQLDPSCSYAFTLSGHETIDEDLDRSMTFFESALRVDARHYNAWYGLGTCYLRASKIRRAEYHYRKALDIHPNNAVILGCVAMTLERRKQFEPALVFYNKAIEASPENALVRYRRARMWVAMKRYQDAVQDLEHLRRTTPEEANVIFQLAKVYRLIGDEVKSAQALAVARDIAPKSVMKMKRLLETVRDDGDDKMDEG</sequence>
<dbReference type="EMBL" id="ML210165">
    <property type="protein sequence ID" value="TFK27378.1"/>
    <property type="molecule type" value="Genomic_DNA"/>
</dbReference>
<comment type="similarity">
    <text evidence="2">Belongs to the APC3/CDC27 family.</text>
</comment>
<feature type="compositionally biased region" description="Low complexity" evidence="4">
    <location>
        <begin position="213"/>
        <end position="223"/>
    </location>
</feature>
<dbReference type="Pfam" id="PF12895">
    <property type="entry name" value="ANAPC3"/>
    <property type="match status" value="1"/>
</dbReference>
<dbReference type="Gene3D" id="1.25.40.10">
    <property type="entry name" value="Tetratricopeptide repeat domain"/>
    <property type="match status" value="4"/>
</dbReference>
<reference evidence="5 6" key="1">
    <citation type="journal article" date="2019" name="Nat. Ecol. Evol.">
        <title>Megaphylogeny resolves global patterns of mushroom evolution.</title>
        <authorList>
            <person name="Varga T."/>
            <person name="Krizsan K."/>
            <person name="Foldi C."/>
            <person name="Dima B."/>
            <person name="Sanchez-Garcia M."/>
            <person name="Sanchez-Ramirez S."/>
            <person name="Szollosi G.J."/>
            <person name="Szarkandi J.G."/>
            <person name="Papp V."/>
            <person name="Albert L."/>
            <person name="Andreopoulos W."/>
            <person name="Angelini C."/>
            <person name="Antonin V."/>
            <person name="Barry K.W."/>
            <person name="Bougher N.L."/>
            <person name="Buchanan P."/>
            <person name="Buyck B."/>
            <person name="Bense V."/>
            <person name="Catcheside P."/>
            <person name="Chovatia M."/>
            <person name="Cooper J."/>
            <person name="Damon W."/>
            <person name="Desjardin D."/>
            <person name="Finy P."/>
            <person name="Geml J."/>
            <person name="Haridas S."/>
            <person name="Hughes K."/>
            <person name="Justo A."/>
            <person name="Karasinski D."/>
            <person name="Kautmanova I."/>
            <person name="Kiss B."/>
            <person name="Kocsube S."/>
            <person name="Kotiranta H."/>
            <person name="LaButti K.M."/>
            <person name="Lechner B.E."/>
            <person name="Liimatainen K."/>
            <person name="Lipzen A."/>
            <person name="Lukacs Z."/>
            <person name="Mihaltcheva S."/>
            <person name="Morgado L.N."/>
            <person name="Niskanen T."/>
            <person name="Noordeloos M.E."/>
            <person name="Ohm R.A."/>
            <person name="Ortiz-Santana B."/>
            <person name="Ovrebo C."/>
            <person name="Racz N."/>
            <person name="Riley R."/>
            <person name="Savchenko A."/>
            <person name="Shiryaev A."/>
            <person name="Soop K."/>
            <person name="Spirin V."/>
            <person name="Szebenyi C."/>
            <person name="Tomsovsky M."/>
            <person name="Tulloss R.E."/>
            <person name="Uehling J."/>
            <person name="Grigoriev I.V."/>
            <person name="Vagvolgyi C."/>
            <person name="Papp T."/>
            <person name="Martin F.M."/>
            <person name="Miettinen O."/>
            <person name="Hibbett D.S."/>
            <person name="Nagy L.G."/>
        </authorList>
    </citation>
    <scope>NUCLEOTIDE SEQUENCE [LARGE SCALE GENOMIC DNA]</scope>
    <source>
        <strain evidence="5 6">CBS 121175</strain>
    </source>
</reference>
<protein>
    <submittedName>
        <fullName evidence="5">TPR-like protein</fullName>
    </submittedName>
</protein>
<feature type="repeat" description="TPR" evidence="3">
    <location>
        <begin position="633"/>
        <end position="666"/>
    </location>
</feature>
<dbReference type="GO" id="GO:0051301">
    <property type="term" value="P:cell division"/>
    <property type="evidence" value="ECO:0007669"/>
    <property type="project" value="TreeGrafter"/>
</dbReference>
<dbReference type="PROSITE" id="PS50005">
    <property type="entry name" value="TPR"/>
    <property type="match status" value="4"/>
</dbReference>
<feature type="repeat" description="TPR" evidence="3">
    <location>
        <begin position="498"/>
        <end position="531"/>
    </location>
</feature>
<dbReference type="AlphaFoldDB" id="A0A5C3L3Y1"/>
<dbReference type="GO" id="GO:0016567">
    <property type="term" value="P:protein ubiquitination"/>
    <property type="evidence" value="ECO:0007669"/>
    <property type="project" value="TreeGrafter"/>
</dbReference>
<dbReference type="Pfam" id="PF00515">
    <property type="entry name" value="TPR_1"/>
    <property type="match status" value="1"/>
</dbReference>
<evidence type="ECO:0000313" key="5">
    <source>
        <dbReference type="EMBL" id="TFK27378.1"/>
    </source>
</evidence>
<organism evidence="5 6">
    <name type="scientific">Coprinopsis marcescibilis</name>
    <name type="common">Agaric fungus</name>
    <name type="synonym">Psathyrella marcescibilis</name>
    <dbReference type="NCBI Taxonomy" id="230819"/>
    <lineage>
        <taxon>Eukaryota</taxon>
        <taxon>Fungi</taxon>
        <taxon>Dikarya</taxon>
        <taxon>Basidiomycota</taxon>
        <taxon>Agaricomycotina</taxon>
        <taxon>Agaricomycetes</taxon>
        <taxon>Agaricomycetidae</taxon>
        <taxon>Agaricales</taxon>
        <taxon>Agaricineae</taxon>
        <taxon>Psathyrellaceae</taxon>
        <taxon>Coprinopsis</taxon>
    </lineage>
</organism>
<dbReference type="Pfam" id="PF13181">
    <property type="entry name" value="TPR_8"/>
    <property type="match status" value="1"/>
</dbReference>